<evidence type="ECO:0000313" key="2">
    <source>
        <dbReference type="Proteomes" id="UP000478052"/>
    </source>
</evidence>
<accession>A0A6G0YEU9</accession>
<gene>
    <name evidence="1" type="ORF">FWK35_00021933</name>
</gene>
<evidence type="ECO:0000313" key="1">
    <source>
        <dbReference type="EMBL" id="KAF0754422.1"/>
    </source>
</evidence>
<dbReference type="EMBL" id="VUJU01004413">
    <property type="protein sequence ID" value="KAF0754422.1"/>
    <property type="molecule type" value="Genomic_DNA"/>
</dbReference>
<keyword evidence="2" id="KW-1185">Reference proteome</keyword>
<reference evidence="1 2" key="1">
    <citation type="submission" date="2019-08" db="EMBL/GenBank/DDBJ databases">
        <title>Whole genome of Aphis craccivora.</title>
        <authorList>
            <person name="Voronova N.V."/>
            <person name="Shulinski R.S."/>
            <person name="Bandarenka Y.V."/>
            <person name="Zhorov D.G."/>
            <person name="Warner D."/>
        </authorList>
    </citation>
    <scope>NUCLEOTIDE SEQUENCE [LARGE SCALE GENOMIC DNA]</scope>
    <source>
        <strain evidence="1">180601</strain>
        <tissue evidence="1">Whole Body</tissue>
    </source>
</reference>
<sequence length="110" mass="12713">MFIERPFTTNLPQNTGWKTKKFTIKINNSDNCVKIKNILIENITTSKTDNNKILVVGRCYEKLQDFLTTLCSSQLLNIHVVRQLGSLQSWPTRYLNDSKVMNVLILVILQ</sequence>
<dbReference type="Proteomes" id="UP000478052">
    <property type="component" value="Unassembled WGS sequence"/>
</dbReference>
<organism evidence="1 2">
    <name type="scientific">Aphis craccivora</name>
    <name type="common">Cowpea aphid</name>
    <dbReference type="NCBI Taxonomy" id="307492"/>
    <lineage>
        <taxon>Eukaryota</taxon>
        <taxon>Metazoa</taxon>
        <taxon>Ecdysozoa</taxon>
        <taxon>Arthropoda</taxon>
        <taxon>Hexapoda</taxon>
        <taxon>Insecta</taxon>
        <taxon>Pterygota</taxon>
        <taxon>Neoptera</taxon>
        <taxon>Paraneoptera</taxon>
        <taxon>Hemiptera</taxon>
        <taxon>Sternorrhyncha</taxon>
        <taxon>Aphidomorpha</taxon>
        <taxon>Aphidoidea</taxon>
        <taxon>Aphididae</taxon>
        <taxon>Aphidini</taxon>
        <taxon>Aphis</taxon>
        <taxon>Aphis</taxon>
    </lineage>
</organism>
<dbReference type="OrthoDB" id="10389717at2759"/>
<proteinExistence type="predicted"/>
<name>A0A6G0YEU9_APHCR</name>
<comment type="caution">
    <text evidence="1">The sequence shown here is derived from an EMBL/GenBank/DDBJ whole genome shotgun (WGS) entry which is preliminary data.</text>
</comment>
<protein>
    <submittedName>
        <fullName evidence="1">Uncharacterized protein</fullName>
    </submittedName>
</protein>
<dbReference type="AlphaFoldDB" id="A0A6G0YEU9"/>